<dbReference type="SUPFAM" id="SSF57667">
    <property type="entry name" value="beta-beta-alpha zinc fingers"/>
    <property type="match status" value="1"/>
</dbReference>
<evidence type="ECO:0000313" key="13">
    <source>
        <dbReference type="Proteomes" id="UP000887578"/>
    </source>
</evidence>
<reference evidence="14" key="1">
    <citation type="submission" date="2022-11" db="UniProtKB">
        <authorList>
            <consortium name="WormBaseParasite"/>
        </authorList>
    </citation>
    <scope>IDENTIFICATION</scope>
</reference>
<proteinExistence type="inferred from homology"/>
<evidence type="ECO:0000256" key="2">
    <source>
        <dbReference type="ARBA" id="ARBA00007746"/>
    </source>
</evidence>
<evidence type="ECO:0000256" key="5">
    <source>
        <dbReference type="ARBA" id="ARBA00022737"/>
    </source>
</evidence>
<keyword evidence="6 10" id="KW-0863">Zinc-finger</keyword>
<feature type="region of interest" description="Disordered" evidence="11">
    <location>
        <begin position="184"/>
        <end position="204"/>
    </location>
</feature>
<keyword evidence="9" id="KW-0539">Nucleus</keyword>
<keyword evidence="4" id="KW-0479">Metal-binding</keyword>
<evidence type="ECO:0000256" key="3">
    <source>
        <dbReference type="ARBA" id="ARBA00022473"/>
    </source>
</evidence>
<evidence type="ECO:0000256" key="7">
    <source>
        <dbReference type="ARBA" id="ARBA00022833"/>
    </source>
</evidence>
<dbReference type="GO" id="GO:0003677">
    <property type="term" value="F:DNA binding"/>
    <property type="evidence" value="ECO:0007669"/>
    <property type="project" value="UniProtKB-KW"/>
</dbReference>
<feature type="compositionally biased region" description="Low complexity" evidence="11">
    <location>
        <begin position="349"/>
        <end position="364"/>
    </location>
</feature>
<keyword evidence="8" id="KW-0238">DNA-binding</keyword>
<evidence type="ECO:0000256" key="8">
    <source>
        <dbReference type="ARBA" id="ARBA00023125"/>
    </source>
</evidence>
<comment type="subcellular location">
    <subcellularLocation>
        <location evidence="1">Nucleus</location>
    </subcellularLocation>
</comment>
<keyword evidence="3" id="KW-0217">Developmental protein</keyword>
<dbReference type="SMART" id="SM00355">
    <property type="entry name" value="ZnF_C2H2"/>
    <property type="match status" value="6"/>
</dbReference>
<evidence type="ECO:0000313" key="14">
    <source>
        <dbReference type="WBParaSite" id="PDA_v2.g27492.t1"/>
    </source>
</evidence>
<dbReference type="PANTHER" id="PTHR24392">
    <property type="entry name" value="ZINC FINGER PROTEIN"/>
    <property type="match status" value="1"/>
</dbReference>
<dbReference type="AlphaFoldDB" id="A0A914QDR0"/>
<evidence type="ECO:0000259" key="12">
    <source>
        <dbReference type="PROSITE" id="PS50157"/>
    </source>
</evidence>
<keyword evidence="13" id="KW-1185">Reference proteome</keyword>
<evidence type="ECO:0000256" key="9">
    <source>
        <dbReference type="ARBA" id="ARBA00023242"/>
    </source>
</evidence>
<dbReference type="GO" id="GO:0005634">
    <property type="term" value="C:nucleus"/>
    <property type="evidence" value="ECO:0007669"/>
    <property type="project" value="UniProtKB-SubCell"/>
</dbReference>
<feature type="domain" description="C2H2-type" evidence="12">
    <location>
        <begin position="283"/>
        <end position="311"/>
    </location>
</feature>
<organism evidence="13 14">
    <name type="scientific">Panagrolaimus davidi</name>
    <dbReference type="NCBI Taxonomy" id="227884"/>
    <lineage>
        <taxon>Eukaryota</taxon>
        <taxon>Metazoa</taxon>
        <taxon>Ecdysozoa</taxon>
        <taxon>Nematoda</taxon>
        <taxon>Chromadorea</taxon>
        <taxon>Rhabditida</taxon>
        <taxon>Tylenchina</taxon>
        <taxon>Panagrolaimomorpha</taxon>
        <taxon>Panagrolaimoidea</taxon>
        <taxon>Panagrolaimidae</taxon>
        <taxon>Panagrolaimus</taxon>
    </lineage>
</organism>
<keyword evidence="7" id="KW-0862">Zinc</keyword>
<evidence type="ECO:0000256" key="4">
    <source>
        <dbReference type="ARBA" id="ARBA00022723"/>
    </source>
</evidence>
<dbReference type="FunFam" id="3.30.160.60:FF:000065">
    <property type="entry name" value="B-cell CLL/lymphoma 6, member B"/>
    <property type="match status" value="1"/>
</dbReference>
<feature type="domain" description="C2H2-type" evidence="12">
    <location>
        <begin position="408"/>
        <end position="435"/>
    </location>
</feature>
<dbReference type="GO" id="GO:0035282">
    <property type="term" value="P:segmentation"/>
    <property type="evidence" value="ECO:0007669"/>
    <property type="project" value="UniProtKB-KW"/>
</dbReference>
<accession>A0A914QDR0</accession>
<dbReference type="PANTHER" id="PTHR24392:SF49">
    <property type="entry name" value="PROTEIN HUNCHBACK"/>
    <property type="match status" value="1"/>
</dbReference>
<dbReference type="Proteomes" id="UP000887578">
    <property type="component" value="Unplaced"/>
</dbReference>
<comment type="similarity">
    <text evidence="2">Belongs to the hunchback C2H2-type zinc-finger protein family.</text>
</comment>
<evidence type="ECO:0000256" key="6">
    <source>
        <dbReference type="ARBA" id="ARBA00022771"/>
    </source>
</evidence>
<feature type="domain" description="C2H2-type" evidence="12">
    <location>
        <begin position="436"/>
        <end position="463"/>
    </location>
</feature>
<dbReference type="WBParaSite" id="PDA_v2.g27492.t1">
    <property type="protein sequence ID" value="PDA_v2.g27492.t1"/>
    <property type="gene ID" value="PDA_v2.g27492"/>
</dbReference>
<dbReference type="PROSITE" id="PS50157">
    <property type="entry name" value="ZINC_FINGER_C2H2_2"/>
    <property type="match status" value="3"/>
</dbReference>
<keyword evidence="5" id="KW-0677">Repeat</keyword>
<evidence type="ECO:0000256" key="1">
    <source>
        <dbReference type="ARBA" id="ARBA00004123"/>
    </source>
</evidence>
<dbReference type="Gene3D" id="3.30.160.60">
    <property type="entry name" value="Classic Zinc Finger"/>
    <property type="match status" value="2"/>
</dbReference>
<evidence type="ECO:0000256" key="10">
    <source>
        <dbReference type="PROSITE-ProRule" id="PRU00042"/>
    </source>
</evidence>
<sequence length="513" mass="57818">MLDNFNDSQTKKSSWNKSHTILSLNLSNFYSGEKETMSDENCSSSNCNSSTLSLHISAYENSFGGGKDLVKNVKQISVGPTLINQNYFEFPRQQENEKVMEPQVISFKASQKLYNPNESNTTKRFSKFKILNPIYPTSSTESSLNHKENVPPLYLPSIDSEEIEIKSEMSEDFFDNVADQMEKSSNSLPSLSSSSSIITPQPSTTPSSLIPIINVATIIIQKLSNATEEETPSESTRKFFTAPGYVGPFEEDASKIENLCTICNFSCSSKFHFISHMNTHESRQCLMCDYTTRTEGRLKKHMKESHTKEEQISVGLNNPEVDSEAAASISEMHPPTFETLIEEVNNVASDSPTSSSSLQATNSSFRPKTKFSSRKKGEYHCKECGHISLTKEQSWNHNKSHIPLNKQLSCLNCSFVTELKHHLEYHVRSHFGIKPFKCSKCNYSCSTQSMLNSHMKSHSSEYQFSCGDCSYQTKYFHSFTQHSKKYGHHGKIQINGDSVEEEATSTTMEQINN</sequence>
<protein>
    <submittedName>
        <fullName evidence="14">C2H2-type domain-containing protein</fullName>
    </submittedName>
</protein>
<dbReference type="FunFam" id="3.30.160.60:FF:002883">
    <property type="entry name" value="Hunchback-like protein"/>
    <property type="match status" value="1"/>
</dbReference>
<feature type="region of interest" description="Disordered" evidence="11">
    <location>
        <begin position="348"/>
        <end position="369"/>
    </location>
</feature>
<dbReference type="InterPro" id="IPR036236">
    <property type="entry name" value="Znf_C2H2_sf"/>
</dbReference>
<dbReference type="InterPro" id="IPR013087">
    <property type="entry name" value="Znf_C2H2_type"/>
</dbReference>
<name>A0A914QDR0_9BILA</name>
<dbReference type="PROSITE" id="PS00028">
    <property type="entry name" value="ZINC_FINGER_C2H2_1"/>
    <property type="match status" value="1"/>
</dbReference>
<evidence type="ECO:0000256" key="11">
    <source>
        <dbReference type="SAM" id="MobiDB-lite"/>
    </source>
</evidence>
<dbReference type="GO" id="GO:0008270">
    <property type="term" value="F:zinc ion binding"/>
    <property type="evidence" value="ECO:0007669"/>
    <property type="project" value="UniProtKB-KW"/>
</dbReference>